<proteinExistence type="predicted"/>
<feature type="domain" description="Protein kinase" evidence="2">
    <location>
        <begin position="1"/>
        <end position="155"/>
    </location>
</feature>
<reference evidence="3 4" key="1">
    <citation type="journal article" date="2006" name="Science">
        <title>The genome of black cottonwood, Populus trichocarpa (Torr. &amp; Gray).</title>
        <authorList>
            <person name="Tuskan G.A."/>
            <person name="Difazio S."/>
            <person name="Jansson S."/>
            <person name="Bohlmann J."/>
            <person name="Grigoriev I."/>
            <person name="Hellsten U."/>
            <person name="Putnam N."/>
            <person name="Ralph S."/>
            <person name="Rombauts S."/>
            <person name="Salamov A."/>
            <person name="Schein J."/>
            <person name="Sterck L."/>
            <person name="Aerts A."/>
            <person name="Bhalerao R.R."/>
            <person name="Bhalerao R.P."/>
            <person name="Blaudez D."/>
            <person name="Boerjan W."/>
            <person name="Brun A."/>
            <person name="Brunner A."/>
            <person name="Busov V."/>
            <person name="Campbell M."/>
            <person name="Carlson J."/>
            <person name="Chalot M."/>
            <person name="Chapman J."/>
            <person name="Chen G.L."/>
            <person name="Cooper D."/>
            <person name="Coutinho P.M."/>
            <person name="Couturier J."/>
            <person name="Covert S."/>
            <person name="Cronk Q."/>
            <person name="Cunningham R."/>
            <person name="Davis J."/>
            <person name="Degroeve S."/>
            <person name="Dejardin A."/>
            <person name="Depamphilis C."/>
            <person name="Detter J."/>
            <person name="Dirks B."/>
            <person name="Dubchak I."/>
            <person name="Duplessis S."/>
            <person name="Ehlting J."/>
            <person name="Ellis B."/>
            <person name="Gendler K."/>
            <person name="Goodstein D."/>
            <person name="Gribskov M."/>
            <person name="Grimwood J."/>
            <person name="Groover A."/>
            <person name="Gunter L."/>
            <person name="Hamberger B."/>
            <person name="Heinze B."/>
            <person name="Helariutta Y."/>
            <person name="Henrissat B."/>
            <person name="Holligan D."/>
            <person name="Holt R."/>
            <person name="Huang W."/>
            <person name="Islam-Faridi N."/>
            <person name="Jones S."/>
            <person name="Jones-Rhoades M."/>
            <person name="Jorgensen R."/>
            <person name="Joshi C."/>
            <person name="Kangasjarvi J."/>
            <person name="Karlsson J."/>
            <person name="Kelleher C."/>
            <person name="Kirkpatrick R."/>
            <person name="Kirst M."/>
            <person name="Kohler A."/>
            <person name="Kalluri U."/>
            <person name="Larimer F."/>
            <person name="Leebens-Mack J."/>
            <person name="Leple J.C."/>
            <person name="Locascio P."/>
            <person name="Lou Y."/>
            <person name="Lucas S."/>
            <person name="Martin F."/>
            <person name="Montanini B."/>
            <person name="Napoli C."/>
            <person name="Nelson D.R."/>
            <person name="Nelson C."/>
            <person name="Nieminen K."/>
            <person name="Nilsson O."/>
            <person name="Pereda V."/>
            <person name="Peter G."/>
            <person name="Philippe R."/>
            <person name="Pilate G."/>
            <person name="Poliakov A."/>
            <person name="Razumovskaya J."/>
            <person name="Richardson P."/>
            <person name="Rinaldi C."/>
            <person name="Ritland K."/>
            <person name="Rouze P."/>
            <person name="Ryaboy D."/>
            <person name="Schmutz J."/>
            <person name="Schrader J."/>
            <person name="Segerman B."/>
            <person name="Shin H."/>
            <person name="Siddiqui A."/>
            <person name="Sterky F."/>
            <person name="Terry A."/>
            <person name="Tsai C.J."/>
            <person name="Uberbacher E."/>
            <person name="Unneberg P."/>
            <person name="Vahala J."/>
            <person name="Wall K."/>
            <person name="Wessler S."/>
            <person name="Yang G."/>
            <person name="Yin T."/>
            <person name="Douglas C."/>
            <person name="Marra M."/>
            <person name="Sandberg G."/>
            <person name="Van de Peer Y."/>
            <person name="Rokhsar D."/>
        </authorList>
    </citation>
    <scope>NUCLEOTIDE SEQUENCE [LARGE SCALE GENOMIC DNA]</scope>
    <source>
        <strain evidence="4">cv. Nisqually</strain>
    </source>
</reference>
<dbReference type="Gene3D" id="1.10.510.10">
    <property type="entry name" value="Transferase(Phosphotransferase) domain 1"/>
    <property type="match status" value="1"/>
</dbReference>
<accession>A0A2K2AC77</accession>
<dbReference type="Gene3D" id="3.30.200.20">
    <property type="entry name" value="Phosphorylase Kinase, domain 1"/>
    <property type="match status" value="1"/>
</dbReference>
<dbReference type="EMBL" id="CM009294">
    <property type="protein sequence ID" value="PNT35110.1"/>
    <property type="molecule type" value="Genomic_DNA"/>
</dbReference>
<evidence type="ECO:0000259" key="2">
    <source>
        <dbReference type="PROSITE" id="PS50011"/>
    </source>
</evidence>
<dbReference type="GO" id="GO:0005524">
    <property type="term" value="F:ATP binding"/>
    <property type="evidence" value="ECO:0007669"/>
    <property type="project" value="InterPro"/>
</dbReference>
<evidence type="ECO:0000256" key="1">
    <source>
        <dbReference type="ARBA" id="ARBA00022729"/>
    </source>
</evidence>
<evidence type="ECO:0000313" key="4">
    <source>
        <dbReference type="Proteomes" id="UP000006729"/>
    </source>
</evidence>
<dbReference type="SUPFAM" id="SSF56112">
    <property type="entry name" value="Protein kinase-like (PK-like)"/>
    <property type="match status" value="1"/>
</dbReference>
<dbReference type="Proteomes" id="UP000006729">
    <property type="component" value="Chromosome 5"/>
</dbReference>
<dbReference type="InterPro" id="IPR000719">
    <property type="entry name" value="Prot_kinase_dom"/>
</dbReference>
<organism evidence="3 4">
    <name type="scientific">Populus trichocarpa</name>
    <name type="common">Western balsam poplar</name>
    <name type="synonym">Populus balsamifera subsp. trichocarpa</name>
    <dbReference type="NCBI Taxonomy" id="3694"/>
    <lineage>
        <taxon>Eukaryota</taxon>
        <taxon>Viridiplantae</taxon>
        <taxon>Streptophyta</taxon>
        <taxon>Embryophyta</taxon>
        <taxon>Tracheophyta</taxon>
        <taxon>Spermatophyta</taxon>
        <taxon>Magnoliopsida</taxon>
        <taxon>eudicotyledons</taxon>
        <taxon>Gunneridae</taxon>
        <taxon>Pentapetalae</taxon>
        <taxon>rosids</taxon>
        <taxon>fabids</taxon>
        <taxon>Malpighiales</taxon>
        <taxon>Salicaceae</taxon>
        <taxon>Saliceae</taxon>
        <taxon>Populus</taxon>
    </lineage>
</organism>
<dbReference type="InterPro" id="IPR011009">
    <property type="entry name" value="Kinase-like_dom_sf"/>
</dbReference>
<dbReference type="SMART" id="SM00220">
    <property type="entry name" value="S_TKc"/>
    <property type="match status" value="1"/>
</dbReference>
<keyword evidence="1" id="KW-0732">Signal</keyword>
<dbReference type="PANTHER" id="PTHR47976:SF85">
    <property type="entry name" value="RECEPTOR-LIKE SERINE_THREONINE-PROTEIN KINASE"/>
    <property type="match status" value="1"/>
</dbReference>
<gene>
    <name evidence="3" type="ORF">POPTR_005G056900</name>
</gene>
<dbReference type="InterPro" id="IPR051343">
    <property type="entry name" value="G-type_lectin_kinases/EP1-like"/>
</dbReference>
<protein>
    <recommendedName>
        <fullName evidence="2">Protein kinase domain-containing protein</fullName>
    </recommendedName>
</protein>
<keyword evidence="4" id="KW-1185">Reference proteome</keyword>
<dbReference type="GO" id="GO:0004672">
    <property type="term" value="F:protein kinase activity"/>
    <property type="evidence" value="ECO:0007669"/>
    <property type="project" value="InterPro"/>
</dbReference>
<dbReference type="Pfam" id="PF00069">
    <property type="entry name" value="Pkinase"/>
    <property type="match status" value="1"/>
</dbReference>
<name>A0A2K2AC77_POPTR</name>
<dbReference type="AlphaFoldDB" id="A0A2K2AC77"/>
<dbReference type="PROSITE" id="PS50011">
    <property type="entry name" value="PROTEIN_KINASE_DOM"/>
    <property type="match status" value="1"/>
</dbReference>
<evidence type="ECO:0000313" key="3">
    <source>
        <dbReference type="EMBL" id="PNT35110.1"/>
    </source>
</evidence>
<dbReference type="InParanoid" id="A0A2K2AC77"/>
<sequence>MIRRVCRGSLAKNDGKEIAVESLEKLVEDGEGEFRNEVKITERTHNNNLVRLIGFCSEGSNRLLVHEFKIIHCNIKPHNVLMDKSWSAKISDFGLSRGTSRYEAPEWHKNKTTITTRADVYSFGIILLGIVCWRKNMDLSVPDEEVILMVGSRVL</sequence>
<dbReference type="PANTHER" id="PTHR47976">
    <property type="entry name" value="G-TYPE LECTIN S-RECEPTOR-LIKE SERINE/THREONINE-PROTEIN KINASE SD2-5"/>
    <property type="match status" value="1"/>
</dbReference>